<dbReference type="Pfam" id="PF18961">
    <property type="entry name" value="DUF5703_N"/>
    <property type="match status" value="1"/>
</dbReference>
<dbReference type="EMBL" id="CAAHFH010000001">
    <property type="protein sequence ID" value="VGO18725.1"/>
    <property type="molecule type" value="Genomic_DNA"/>
</dbReference>
<sequence>MLKMTTILGLMLCLLGLKTVVADTSWVEQYNVVWNSQSENSSGSMPMVGGNMGCNVWVENNDLLFYFSSPGCRDENGALLKFGRIRINTEPDIFSGAEFEQKLNLAAGCIDITTRSSALGETRIKLWVEIKNPIIHVDLDSDSDVVVNATYESWRHEPLLIPDHRKGNRFLPHFERSLAYTSRPGYEGDAYIYNDEFKASDKSIQFVHRMRNDKCYFGEQVVQQELTAIKDQLYDPLTDLTFGGKLSGDGLRFVKEIDGVYGQNQFKGWKYQTGKSKKARLKIITHINQTDSLQTWEKELDEKAAVRADWASNAAWWNQFWVRSRIIINAGRGEGDEGWQLGRNYNLFRYMLVSGFFANEPTMFNGGVLTFDAIYEGADRYGRPAVTERERKKKEQYGDSNPQAGSGFTPDFRRWGGALTAQNQRLVYWPMLKNGDFDGILPQLDFYVDILPSTKGVAKHYYGIDGCMNAEQPSIIGLIGLSEYGWTSKHTEGTNKYRPPDYEKGIPANGIRHIFQSQLEFSWMMLEYHRFSGNDISAYLPFIEQSMIFFDEYYRMWQKKLTGSELDGKKLMIYPSNALEGHPNAINPTSVIAGLTTVLNGLLELPDSMQSEAKKQRWSAMLATIPDYPYGFRNGKTYLRPAANKELGHKVHCPEMYPLFPYQIYGLGLENLDIIKNTMDVIVEKYPQYNQTSGGWNQNLIYYARIGDAETARKLTSDKIGNGPFRFPAFFPGGDYAPDHNVGGSGMIGLQEMLLQTHGGKILMLPAWPHDWDVDFKLHAPGNKVVECSFKDGKMMSSEQAQGKR</sequence>
<evidence type="ECO:0000259" key="3">
    <source>
        <dbReference type="Pfam" id="PF18961"/>
    </source>
</evidence>
<dbReference type="InterPro" id="IPR043757">
    <property type="entry name" value="DUF5703_N"/>
</dbReference>
<feature type="chain" id="PRO_5025463587" description="DUF5703 domain-containing protein" evidence="2">
    <location>
        <begin position="23"/>
        <end position="805"/>
    </location>
</feature>
<dbReference type="Gene3D" id="1.50.10.10">
    <property type="match status" value="1"/>
</dbReference>
<proteinExistence type="predicted"/>
<keyword evidence="5" id="KW-1185">Reference proteome</keyword>
<feature type="region of interest" description="Disordered" evidence="1">
    <location>
        <begin position="385"/>
        <end position="407"/>
    </location>
</feature>
<dbReference type="Proteomes" id="UP000346198">
    <property type="component" value="Unassembled WGS sequence"/>
</dbReference>
<gene>
    <name evidence="4" type="ORF">SCARR_00778</name>
</gene>
<dbReference type="GO" id="GO:0005975">
    <property type="term" value="P:carbohydrate metabolic process"/>
    <property type="evidence" value="ECO:0007669"/>
    <property type="project" value="InterPro"/>
</dbReference>
<feature type="domain" description="DUF5703" evidence="3">
    <location>
        <begin position="33"/>
        <end position="326"/>
    </location>
</feature>
<evidence type="ECO:0000313" key="5">
    <source>
        <dbReference type="Proteomes" id="UP000346198"/>
    </source>
</evidence>
<accession>A0A6C2UEZ6</accession>
<dbReference type="InterPro" id="IPR012341">
    <property type="entry name" value="6hp_glycosidase-like_sf"/>
</dbReference>
<dbReference type="SUPFAM" id="SSF48208">
    <property type="entry name" value="Six-hairpin glycosidases"/>
    <property type="match status" value="1"/>
</dbReference>
<evidence type="ECO:0000313" key="4">
    <source>
        <dbReference type="EMBL" id="VGO18725.1"/>
    </source>
</evidence>
<keyword evidence="2" id="KW-0732">Signal</keyword>
<evidence type="ECO:0000256" key="2">
    <source>
        <dbReference type="SAM" id="SignalP"/>
    </source>
</evidence>
<dbReference type="AlphaFoldDB" id="A0A6C2UEZ6"/>
<dbReference type="InterPro" id="IPR008928">
    <property type="entry name" value="6-hairpin_glycosidase_sf"/>
</dbReference>
<feature type="signal peptide" evidence="2">
    <location>
        <begin position="1"/>
        <end position="22"/>
    </location>
</feature>
<evidence type="ECO:0000256" key="1">
    <source>
        <dbReference type="SAM" id="MobiDB-lite"/>
    </source>
</evidence>
<reference evidence="4 5" key="1">
    <citation type="submission" date="2019-04" db="EMBL/GenBank/DDBJ databases">
        <authorList>
            <person name="Van Vliet M D."/>
        </authorList>
    </citation>
    <scope>NUCLEOTIDE SEQUENCE [LARGE SCALE GENOMIC DNA]</scope>
    <source>
        <strain evidence="4 5">F21</strain>
    </source>
</reference>
<dbReference type="RefSeq" id="WP_136060181.1">
    <property type="nucleotide sequence ID" value="NZ_CAAHFH010000001.1"/>
</dbReference>
<name>A0A6C2UEZ6_9BACT</name>
<organism evidence="4 5">
    <name type="scientific">Pontiella sulfatireligans</name>
    <dbReference type="NCBI Taxonomy" id="2750658"/>
    <lineage>
        <taxon>Bacteria</taxon>
        <taxon>Pseudomonadati</taxon>
        <taxon>Kiritimatiellota</taxon>
        <taxon>Kiritimatiellia</taxon>
        <taxon>Kiritimatiellales</taxon>
        <taxon>Pontiellaceae</taxon>
        <taxon>Pontiella</taxon>
    </lineage>
</organism>
<feature type="compositionally biased region" description="Basic and acidic residues" evidence="1">
    <location>
        <begin position="385"/>
        <end position="397"/>
    </location>
</feature>
<protein>
    <recommendedName>
        <fullName evidence="3">DUF5703 domain-containing protein</fullName>
    </recommendedName>
</protein>